<dbReference type="EMBL" id="ML993622">
    <property type="protein sequence ID" value="KAF2160925.1"/>
    <property type="molecule type" value="Genomic_DNA"/>
</dbReference>
<dbReference type="GeneID" id="54567469"/>
<dbReference type="Proteomes" id="UP000799537">
    <property type="component" value="Unassembled WGS sequence"/>
</dbReference>
<gene>
    <name evidence="1" type="ORF">M409DRAFT_59454</name>
</gene>
<accession>A0A6A6C1U6</accession>
<sequence length="334" mass="36799">MDCDDRQNHLPVPAGIVGLLPCTPVPANRGPCNRHHPGRIQYGFEVCERCRDHSKHMLLLEPTPTAVPAPLAPLLPAVPLAPVALAAPGAANRRRLGQGSGMFPPAIPRAQPGVGPPEALGPPYVAPWQTPVELASSTVLAPPRANPPFDGFLTRVCQHCEQAIQSEIMHLNMGNLPGTIAMGPAQNLWEQVPTVSCTCKATLGLTFPPQERLCLTHQEKVWNDLVKKRDSNDRWLRNIQRDGQLLVPATPATKQDRVQSGFWRACRCGQEIDHNPIVGNLPPQCYVCMACEGWVSRIGVVIPYPLLTVRQVSNNHRRFKTLFKMQRKLPHLAR</sequence>
<organism evidence="1 2">
    <name type="scientific">Zasmidium cellare ATCC 36951</name>
    <dbReference type="NCBI Taxonomy" id="1080233"/>
    <lineage>
        <taxon>Eukaryota</taxon>
        <taxon>Fungi</taxon>
        <taxon>Dikarya</taxon>
        <taxon>Ascomycota</taxon>
        <taxon>Pezizomycotina</taxon>
        <taxon>Dothideomycetes</taxon>
        <taxon>Dothideomycetidae</taxon>
        <taxon>Mycosphaerellales</taxon>
        <taxon>Mycosphaerellaceae</taxon>
        <taxon>Zasmidium</taxon>
    </lineage>
</organism>
<keyword evidence="2" id="KW-1185">Reference proteome</keyword>
<dbReference type="OrthoDB" id="3948493at2759"/>
<protein>
    <submittedName>
        <fullName evidence="1">Uncharacterized protein</fullName>
    </submittedName>
</protein>
<dbReference type="AlphaFoldDB" id="A0A6A6C1U6"/>
<name>A0A6A6C1U6_ZASCE</name>
<evidence type="ECO:0000313" key="2">
    <source>
        <dbReference type="Proteomes" id="UP000799537"/>
    </source>
</evidence>
<evidence type="ECO:0000313" key="1">
    <source>
        <dbReference type="EMBL" id="KAF2160925.1"/>
    </source>
</evidence>
<reference evidence="1" key="1">
    <citation type="journal article" date="2020" name="Stud. Mycol.">
        <title>101 Dothideomycetes genomes: a test case for predicting lifestyles and emergence of pathogens.</title>
        <authorList>
            <person name="Haridas S."/>
            <person name="Albert R."/>
            <person name="Binder M."/>
            <person name="Bloem J."/>
            <person name="Labutti K."/>
            <person name="Salamov A."/>
            <person name="Andreopoulos B."/>
            <person name="Baker S."/>
            <person name="Barry K."/>
            <person name="Bills G."/>
            <person name="Bluhm B."/>
            <person name="Cannon C."/>
            <person name="Castanera R."/>
            <person name="Culley D."/>
            <person name="Daum C."/>
            <person name="Ezra D."/>
            <person name="Gonzalez J."/>
            <person name="Henrissat B."/>
            <person name="Kuo A."/>
            <person name="Liang C."/>
            <person name="Lipzen A."/>
            <person name="Lutzoni F."/>
            <person name="Magnuson J."/>
            <person name="Mondo S."/>
            <person name="Nolan M."/>
            <person name="Ohm R."/>
            <person name="Pangilinan J."/>
            <person name="Park H.-J."/>
            <person name="Ramirez L."/>
            <person name="Alfaro M."/>
            <person name="Sun H."/>
            <person name="Tritt A."/>
            <person name="Yoshinaga Y."/>
            <person name="Zwiers L.-H."/>
            <person name="Turgeon B."/>
            <person name="Goodwin S."/>
            <person name="Spatafora J."/>
            <person name="Crous P."/>
            <person name="Grigoriev I."/>
        </authorList>
    </citation>
    <scope>NUCLEOTIDE SEQUENCE</scope>
    <source>
        <strain evidence="1">ATCC 36951</strain>
    </source>
</reference>
<proteinExistence type="predicted"/>
<dbReference type="RefSeq" id="XP_033661814.1">
    <property type="nucleotide sequence ID" value="XM_033814197.1"/>
</dbReference>